<evidence type="ECO:0000313" key="3">
    <source>
        <dbReference type="Proteomes" id="UP001178148"/>
    </source>
</evidence>
<evidence type="ECO:0008006" key="4">
    <source>
        <dbReference type="Google" id="ProtNLM"/>
    </source>
</evidence>
<name>A0AA90ST47_9GAMM</name>
<evidence type="ECO:0000256" key="1">
    <source>
        <dbReference type="SAM" id="MobiDB-lite"/>
    </source>
</evidence>
<comment type="caution">
    <text evidence="2">The sequence shown here is derived from an EMBL/GenBank/DDBJ whole genome shotgun (WGS) entry which is preliminary data.</text>
</comment>
<evidence type="ECO:0000313" key="2">
    <source>
        <dbReference type="EMBL" id="MDP0589154.1"/>
    </source>
</evidence>
<feature type="region of interest" description="Disordered" evidence="1">
    <location>
        <begin position="15"/>
        <end position="40"/>
    </location>
</feature>
<dbReference type="AlphaFoldDB" id="A0AA90ST47"/>
<sequence length="79" mass="8536">MNEGLITIIDASPIQEVKSGSENNKDGKLTKGPKASWHVKNANSGNKKAIYGFSVHTGVDEYGFIHSQRSTSDNVTDSK</sequence>
<organism evidence="2 3">
    <name type="scientific">Candidatus Endonucleibacter bathymodioli</name>
    <dbReference type="NCBI Taxonomy" id="539814"/>
    <lineage>
        <taxon>Bacteria</taxon>
        <taxon>Pseudomonadati</taxon>
        <taxon>Pseudomonadota</taxon>
        <taxon>Gammaproteobacteria</taxon>
        <taxon>Oceanospirillales</taxon>
        <taxon>Endozoicomonadaceae</taxon>
        <taxon>Candidatus Endonucleibacter</taxon>
    </lineage>
</organism>
<accession>A0AA90ST47</accession>
<dbReference type="EMBL" id="JASXSV010000010">
    <property type="protein sequence ID" value="MDP0589154.1"/>
    <property type="molecule type" value="Genomic_DNA"/>
</dbReference>
<protein>
    <recommendedName>
        <fullName evidence="4">Transposase IS4-like domain-containing protein</fullName>
    </recommendedName>
</protein>
<dbReference type="Proteomes" id="UP001178148">
    <property type="component" value="Unassembled WGS sequence"/>
</dbReference>
<reference evidence="2 3" key="1">
    <citation type="journal article" date="2023" name="bioRxiv">
        <title>An intranuclear bacterial parasite of deep-sea mussels expresses apoptosis inhibitors acquired from its host.</title>
        <authorList>
            <person name="Gonzalez Porras M.A."/>
            <person name="Assie A."/>
            <person name="Tietjen M."/>
            <person name="Violette M."/>
            <person name="Kleiner M."/>
            <person name="Gruber-Vodicka H."/>
            <person name="Dubilier N."/>
            <person name="Leisch N."/>
        </authorList>
    </citation>
    <scope>NUCLEOTIDE SEQUENCE [LARGE SCALE GENOMIC DNA]</scope>
    <source>
        <strain evidence="2">IAP13</strain>
    </source>
</reference>
<gene>
    <name evidence="2" type="ORF">QS748_08150</name>
</gene>
<keyword evidence="3" id="KW-1185">Reference proteome</keyword>
<proteinExistence type="predicted"/>